<evidence type="ECO:0000313" key="1">
    <source>
        <dbReference type="EMBL" id="ARN22430.1"/>
    </source>
</evidence>
<sequence>MTQPHHPTRRDVLATLLAVGLAGCGGGEPDPPAAYEHAVTGRAAVKVRRGGPGLVVLEERLVSIHEQGPQRQVVLLTPDWGVMGRYTAPADWSIVDAAAHPSGETSVVLTQRKTVRLVRLDVRAVVVADQPFTDAAAATDPYFDLGGIEDPTSLQPYLMRDAARLAPLGEDLALVLRTGRNAVVAYRLARSATGWTTAWRTLVEPGSTAMGRFLSGGSFDTFGQLENHLRVHVDVATDGGVVVGVAGVGGHNAVMEAHAWHFGEPVTARHGVLITRLTADGQRVGTTVVDTGQITELHALRWSAGEVAVAGRVRSAVVADGSGWNAFAAFAGPSALTAAPVLVDVDRGEVLFDIAPLPNRRWLACGTAGYVQNPAGASISEVTTPLLVTIDADSGQVGRLNAWADGPRQLQLRSLVVEGGRWLAAGITNGPGTHSHDADPLGLTADGFVHRADRPPEG</sequence>
<keyword evidence="2" id="KW-1185">Reference proteome</keyword>
<proteinExistence type="predicted"/>
<dbReference type="PROSITE" id="PS51318">
    <property type="entry name" value="TAT"/>
    <property type="match status" value="1"/>
</dbReference>
<dbReference type="KEGG" id="rgu:A4W93_22375"/>
<dbReference type="InterPro" id="IPR006311">
    <property type="entry name" value="TAT_signal"/>
</dbReference>
<accession>A0A1W6LDV9</accession>
<organism evidence="1 2">
    <name type="scientific">Piscinibacter gummiphilus</name>
    <dbReference type="NCBI Taxonomy" id="946333"/>
    <lineage>
        <taxon>Bacteria</taxon>
        <taxon>Pseudomonadati</taxon>
        <taxon>Pseudomonadota</taxon>
        <taxon>Betaproteobacteria</taxon>
        <taxon>Burkholderiales</taxon>
        <taxon>Sphaerotilaceae</taxon>
        <taxon>Piscinibacter</taxon>
    </lineage>
</organism>
<dbReference type="AlphaFoldDB" id="A0A1W6LDV9"/>
<name>A0A1W6LDV9_9BURK</name>
<gene>
    <name evidence="1" type="ORF">A4W93_22375</name>
</gene>
<protein>
    <submittedName>
        <fullName evidence="1">Uncharacterized protein</fullName>
    </submittedName>
</protein>
<dbReference type="RefSeq" id="WP_169726578.1">
    <property type="nucleotide sequence ID" value="NZ_BSPR01000020.1"/>
</dbReference>
<dbReference type="Proteomes" id="UP000193427">
    <property type="component" value="Chromosome"/>
</dbReference>
<reference evidence="1 2" key="1">
    <citation type="submission" date="2016-04" db="EMBL/GenBank/DDBJ databases">
        <title>Complete genome sequence of natural rubber-degrading, novel Gram-negative bacterium, Rhizobacter gummiphilus strain NS21.</title>
        <authorList>
            <person name="Tabata M."/>
            <person name="Kasai D."/>
            <person name="Fukuda M."/>
        </authorList>
    </citation>
    <scope>NUCLEOTIDE SEQUENCE [LARGE SCALE GENOMIC DNA]</scope>
    <source>
        <strain evidence="1 2">NS21</strain>
    </source>
</reference>
<dbReference type="EMBL" id="CP015118">
    <property type="protein sequence ID" value="ARN22430.1"/>
    <property type="molecule type" value="Genomic_DNA"/>
</dbReference>
<evidence type="ECO:0000313" key="2">
    <source>
        <dbReference type="Proteomes" id="UP000193427"/>
    </source>
</evidence>